<accession>A0A5B7E2J5</accession>
<gene>
    <name evidence="1" type="ORF">E2C01_020730</name>
</gene>
<name>A0A5B7E2J5_PORTR</name>
<dbReference type="EMBL" id="VSRR010001767">
    <property type="protein sequence ID" value="MPC27557.1"/>
    <property type="molecule type" value="Genomic_DNA"/>
</dbReference>
<protein>
    <submittedName>
        <fullName evidence="1">Uncharacterized protein</fullName>
    </submittedName>
</protein>
<keyword evidence="2" id="KW-1185">Reference proteome</keyword>
<dbReference type="Proteomes" id="UP000324222">
    <property type="component" value="Unassembled WGS sequence"/>
</dbReference>
<evidence type="ECO:0000313" key="1">
    <source>
        <dbReference type="EMBL" id="MPC27557.1"/>
    </source>
</evidence>
<dbReference type="AlphaFoldDB" id="A0A5B7E2J5"/>
<reference evidence="1 2" key="1">
    <citation type="submission" date="2019-05" db="EMBL/GenBank/DDBJ databases">
        <title>Another draft genome of Portunus trituberculatus and its Hox gene families provides insights of decapod evolution.</title>
        <authorList>
            <person name="Jeong J.-H."/>
            <person name="Song I."/>
            <person name="Kim S."/>
            <person name="Choi T."/>
            <person name="Kim D."/>
            <person name="Ryu S."/>
            <person name="Kim W."/>
        </authorList>
    </citation>
    <scope>NUCLEOTIDE SEQUENCE [LARGE SCALE GENOMIC DNA]</scope>
    <source>
        <tissue evidence="1">Muscle</tissue>
    </source>
</reference>
<sequence>MLLSRDYTPIGWMWLHHHGSSPRLLVDGNGQPVTGGVTVLVGRGATVPAEAWQRDLGRDQCTIHLCVTF</sequence>
<evidence type="ECO:0000313" key="2">
    <source>
        <dbReference type="Proteomes" id="UP000324222"/>
    </source>
</evidence>
<comment type="caution">
    <text evidence="1">The sequence shown here is derived from an EMBL/GenBank/DDBJ whole genome shotgun (WGS) entry which is preliminary data.</text>
</comment>
<organism evidence="1 2">
    <name type="scientific">Portunus trituberculatus</name>
    <name type="common">Swimming crab</name>
    <name type="synonym">Neptunus trituberculatus</name>
    <dbReference type="NCBI Taxonomy" id="210409"/>
    <lineage>
        <taxon>Eukaryota</taxon>
        <taxon>Metazoa</taxon>
        <taxon>Ecdysozoa</taxon>
        <taxon>Arthropoda</taxon>
        <taxon>Crustacea</taxon>
        <taxon>Multicrustacea</taxon>
        <taxon>Malacostraca</taxon>
        <taxon>Eumalacostraca</taxon>
        <taxon>Eucarida</taxon>
        <taxon>Decapoda</taxon>
        <taxon>Pleocyemata</taxon>
        <taxon>Brachyura</taxon>
        <taxon>Eubrachyura</taxon>
        <taxon>Portunoidea</taxon>
        <taxon>Portunidae</taxon>
        <taxon>Portuninae</taxon>
        <taxon>Portunus</taxon>
    </lineage>
</organism>
<proteinExistence type="predicted"/>